<feature type="transmembrane region" description="Helical" evidence="2">
    <location>
        <begin position="126"/>
        <end position="151"/>
    </location>
</feature>
<comment type="caution">
    <text evidence="3">The sequence shown here is derived from an EMBL/GenBank/DDBJ whole genome shotgun (WGS) entry which is preliminary data.</text>
</comment>
<evidence type="ECO:0000313" key="4">
    <source>
        <dbReference type="Proteomes" id="UP001293254"/>
    </source>
</evidence>
<keyword evidence="2" id="KW-1133">Transmembrane helix</keyword>
<keyword evidence="2" id="KW-0472">Membrane</keyword>
<evidence type="ECO:0000256" key="2">
    <source>
        <dbReference type="SAM" id="Phobius"/>
    </source>
</evidence>
<feature type="region of interest" description="Disordered" evidence="1">
    <location>
        <begin position="48"/>
        <end position="68"/>
    </location>
</feature>
<sequence>MLKALDGLTYKTLRNCWLGPLNSRLPLHATPSAVDPLPRYGHPILPTPSPPCCTDHQPPSSPKNVRSAPSDKVKEIAIHNSFEELARLDDVDPEAPLLILALGLPLSISLPPVFHDPLHGSDRALAPLVLLLFLRFVLSCSCFIVVALSWLPLLLNAGCCFGPRADALLSPSPRVEQSKQAEILVAPPLAAAKRGHRFRSEATEPQPPPCLTAAGRTRKRKRIVKTLLRNRYLNAFSGDYAPLVQARGGQACNKRNLPVYLERDVLKDWLHL</sequence>
<keyword evidence="2" id="KW-0812">Transmembrane</keyword>
<reference evidence="3" key="1">
    <citation type="submission" date="2020-06" db="EMBL/GenBank/DDBJ databases">
        <authorList>
            <person name="Li T."/>
            <person name="Hu X."/>
            <person name="Zhang T."/>
            <person name="Song X."/>
            <person name="Zhang H."/>
            <person name="Dai N."/>
            <person name="Sheng W."/>
            <person name="Hou X."/>
            <person name="Wei L."/>
        </authorList>
    </citation>
    <scope>NUCLEOTIDE SEQUENCE</scope>
    <source>
        <strain evidence="3">3651</strain>
        <tissue evidence="3">Leaf</tissue>
    </source>
</reference>
<protein>
    <submittedName>
        <fullName evidence="3">Uncharacterized protein</fullName>
    </submittedName>
</protein>
<organism evidence="3 4">
    <name type="scientific">Sesamum alatum</name>
    <dbReference type="NCBI Taxonomy" id="300844"/>
    <lineage>
        <taxon>Eukaryota</taxon>
        <taxon>Viridiplantae</taxon>
        <taxon>Streptophyta</taxon>
        <taxon>Embryophyta</taxon>
        <taxon>Tracheophyta</taxon>
        <taxon>Spermatophyta</taxon>
        <taxon>Magnoliopsida</taxon>
        <taxon>eudicotyledons</taxon>
        <taxon>Gunneridae</taxon>
        <taxon>Pentapetalae</taxon>
        <taxon>asterids</taxon>
        <taxon>lamiids</taxon>
        <taxon>Lamiales</taxon>
        <taxon>Pedaliaceae</taxon>
        <taxon>Sesamum</taxon>
    </lineage>
</organism>
<dbReference type="AlphaFoldDB" id="A0AAE1Y8T0"/>
<reference evidence="3" key="2">
    <citation type="journal article" date="2024" name="Plant">
        <title>Genomic evolution and insights into agronomic trait innovations of Sesamum species.</title>
        <authorList>
            <person name="Miao H."/>
            <person name="Wang L."/>
            <person name="Qu L."/>
            <person name="Liu H."/>
            <person name="Sun Y."/>
            <person name="Le M."/>
            <person name="Wang Q."/>
            <person name="Wei S."/>
            <person name="Zheng Y."/>
            <person name="Lin W."/>
            <person name="Duan Y."/>
            <person name="Cao H."/>
            <person name="Xiong S."/>
            <person name="Wang X."/>
            <person name="Wei L."/>
            <person name="Li C."/>
            <person name="Ma Q."/>
            <person name="Ju M."/>
            <person name="Zhao R."/>
            <person name="Li G."/>
            <person name="Mu C."/>
            <person name="Tian Q."/>
            <person name="Mei H."/>
            <person name="Zhang T."/>
            <person name="Gao T."/>
            <person name="Zhang H."/>
        </authorList>
    </citation>
    <scope>NUCLEOTIDE SEQUENCE</scope>
    <source>
        <strain evidence="3">3651</strain>
    </source>
</reference>
<proteinExistence type="predicted"/>
<name>A0AAE1Y8T0_9LAMI</name>
<dbReference type="Proteomes" id="UP001293254">
    <property type="component" value="Unassembled WGS sequence"/>
</dbReference>
<keyword evidence="4" id="KW-1185">Reference proteome</keyword>
<accession>A0AAE1Y8T0</accession>
<gene>
    <name evidence="3" type="ORF">Salat_1752700</name>
</gene>
<evidence type="ECO:0000256" key="1">
    <source>
        <dbReference type="SAM" id="MobiDB-lite"/>
    </source>
</evidence>
<evidence type="ECO:0000313" key="3">
    <source>
        <dbReference type="EMBL" id="KAK4425587.1"/>
    </source>
</evidence>
<dbReference type="EMBL" id="JACGWO010000006">
    <property type="protein sequence ID" value="KAK4425587.1"/>
    <property type="molecule type" value="Genomic_DNA"/>
</dbReference>